<proteinExistence type="predicted"/>
<dbReference type="InterPro" id="IPR011545">
    <property type="entry name" value="DEAD/DEAH_box_helicase_dom"/>
</dbReference>
<evidence type="ECO:0000313" key="11">
    <source>
        <dbReference type="EMBL" id="PWB95567.1"/>
    </source>
</evidence>
<dbReference type="GO" id="GO:0006281">
    <property type="term" value="P:DNA repair"/>
    <property type="evidence" value="ECO:0007669"/>
    <property type="project" value="UniProtKB-KW"/>
</dbReference>
<keyword evidence="6" id="KW-0238">DNA-binding</keyword>
<dbReference type="CDD" id="cd17922">
    <property type="entry name" value="DEXHc_LHR-like"/>
    <property type="match status" value="1"/>
</dbReference>
<dbReference type="SMART" id="SM00490">
    <property type="entry name" value="HELICc"/>
    <property type="match status" value="1"/>
</dbReference>
<keyword evidence="12" id="KW-1185">Reference proteome</keyword>
<dbReference type="EMBL" id="PUIV01000001">
    <property type="protein sequence ID" value="PWB95567.1"/>
    <property type="molecule type" value="Genomic_DNA"/>
</dbReference>
<dbReference type="Proteomes" id="UP000245137">
    <property type="component" value="Unassembled WGS sequence"/>
</dbReference>
<dbReference type="InterPro" id="IPR001650">
    <property type="entry name" value="Helicase_C-like"/>
</dbReference>
<dbReference type="Pfam" id="PF00271">
    <property type="entry name" value="Helicase_C"/>
    <property type="match status" value="1"/>
</dbReference>
<organism evidence="11 12">
    <name type="scientific">Methylosinus sporium</name>
    <dbReference type="NCBI Taxonomy" id="428"/>
    <lineage>
        <taxon>Bacteria</taxon>
        <taxon>Pseudomonadati</taxon>
        <taxon>Pseudomonadota</taxon>
        <taxon>Alphaproteobacteria</taxon>
        <taxon>Hyphomicrobiales</taxon>
        <taxon>Methylocystaceae</taxon>
        <taxon>Methylosinus</taxon>
    </lineage>
</organism>
<dbReference type="Pfam" id="PF00270">
    <property type="entry name" value="DEAD"/>
    <property type="match status" value="1"/>
</dbReference>
<keyword evidence="4 11" id="KW-0347">Helicase</keyword>
<dbReference type="InterPro" id="IPR055368">
    <property type="entry name" value="WH3_Lhr"/>
</dbReference>
<dbReference type="InterPro" id="IPR027417">
    <property type="entry name" value="P-loop_NTPase"/>
</dbReference>
<protein>
    <submittedName>
        <fullName evidence="11">ATP-dependent DNA helicase</fullName>
    </submittedName>
</protein>
<dbReference type="GO" id="GO:0005524">
    <property type="term" value="F:ATP binding"/>
    <property type="evidence" value="ECO:0007669"/>
    <property type="project" value="UniProtKB-KW"/>
</dbReference>
<evidence type="ECO:0000256" key="2">
    <source>
        <dbReference type="ARBA" id="ARBA00022763"/>
    </source>
</evidence>
<dbReference type="GO" id="GO:0016887">
    <property type="term" value="F:ATP hydrolysis activity"/>
    <property type="evidence" value="ECO:0007669"/>
    <property type="project" value="TreeGrafter"/>
</dbReference>
<dbReference type="GO" id="GO:0004386">
    <property type="term" value="F:helicase activity"/>
    <property type="evidence" value="ECO:0007669"/>
    <property type="project" value="UniProtKB-KW"/>
</dbReference>
<dbReference type="PROSITE" id="PS51192">
    <property type="entry name" value="HELICASE_ATP_BIND_1"/>
    <property type="match status" value="1"/>
</dbReference>
<dbReference type="PANTHER" id="PTHR47962:SF5">
    <property type="entry name" value="ATP-DEPENDENT HELICASE LHR-RELATED"/>
    <property type="match status" value="1"/>
</dbReference>
<dbReference type="Pfam" id="PF08494">
    <property type="entry name" value="DEAD_assoc"/>
    <property type="match status" value="1"/>
</dbReference>
<dbReference type="Pfam" id="PF23234">
    <property type="entry name" value="WHD_4th_Lhr"/>
    <property type="match status" value="1"/>
</dbReference>
<evidence type="ECO:0000256" key="3">
    <source>
        <dbReference type="ARBA" id="ARBA00022801"/>
    </source>
</evidence>
<name>A0A2U1SVD1_METSR</name>
<sequence length="1444" mass="158413">MHLSHLFHPAVTAWFADHFRNATPAQAEAWPQIKSGRNILIAAPTGSGKTLAAFLAAIDDLIRQGLAGTLPDETRIVYVSPLKALSNDVSRNLEAPLAGVRERLRQAGLPDVDIRVLVRTGDTPSAERERMRKRPPHILVTTPESLYVLLGSESGRKALSTTRAIIVDEIHAVAPNKRGAHLSLSLERLAALCGDGLQRIGLSATQNPISSVAHFLVGAGSQTAPAREPGIVDSGHHRARDLAIEVPGAPLEAVMSAEVWSQVYDRLAELIAEHRTTLVFVNTRRLAERIARELSDRLGEEVVTSHHGSMAKEHRLLAEQRLKRGELKALVATASLELGIDIGDVTLVCQIASPRSIASFLQRVGRSGHVVGGLPKGRLFPLSRDDLVECAALLDSVRRGELDRLTIPHRPLDVLAQQIVAEVAAQEWGEAELYERFKRAWPYRALERAEFDDVVKMLAEGYTTRRGRRGALLHHDAVNHILRERRGARMTALTSGGAIPETADYQVLLEPENHIVGTVHEDFAVESMAGDIFQLGNASYRVQRVERGTLRVEDAQGQPPTIPFWLGEAPARADELSLSVSRLRAEIAERLRRDPGGGEAQRWLMEEAGVAPPAAEQLVDYLAGALGAFGGVLPTQDTLVLERFFDEAGGMQLVVHSPFGGRINRAFGLALRKRFCRKFNFELQAAATEDNILLSLTTAHSFELAEVAHYLHSNSVRGVLVQAMLAAPMFMTRWRWTAGISLALPRFQGGKKTPPQFLRMQAEDLVAAVFPDQIACAENLAGEREVPDHPLTNQTIWDCLHEAMDIDGLERLLRRMESGEVRVVACDLTQPSPLALEVLSARPYAFLDDAPLEERRAQAVMARRWQDPQSASDLGRLDEEAIARVKSESWPEPIDPEELHDALLWIGCLTEAEVAGAPDWAGWLEALARQKRATRFETGQAAFWVAAERLTQFHALWPKARLAPKISPPESEASALWSSEQALIEILRGRLEGLGPVTQTGLAAALGLEPASLATALVALEAEGTIMRGRFLPGANDEQWCDRRLLARIHHYTIKRLRAEIEPVAARDFLRFLFDWQHVAEDARLKGPEALPAALSGLEGYEAPAGAWETEILPARLSDYETGYLDSLCLSGRIAWARLTPPSAAKGARMVSPIKSSPVALLERRRLGDWTSIATPAEPPALSGRAQLALETLRAEGALFFEELVDASRLLRSELETALGELAALGLVTSDSFGGLRALLVPSEKRKPFDGARRRGKVLSFGMESAGRWSLIRRAYAAPGSQARHASVEHVAQALLRRYGVVFWRLLAREGGWLPPWRDLLRVYRRLEARGEIRGGRFVAGFSGEQYALPDAVGLLREIRRRPADGQFVSLSAADPLNLIGVLTPGGKLAALTGNRLLYRDGLPIAALAGGKIEFLTSVDETTRWEAEKHLIRSAARGQLADLA</sequence>
<keyword evidence="1" id="KW-0547">Nucleotide-binding</keyword>
<reference evidence="11 12" key="1">
    <citation type="journal article" date="2018" name="Appl. Microbiol. Biotechnol.">
        <title>Co-cultivation of the strictly anaerobic methanogen Methanosarcina barkeri with aerobic methanotrophs in an oxygen-limited membrane bioreactor.</title>
        <authorList>
            <person name="In 't Zandt M.H."/>
            <person name="van den Bosch T.J.M."/>
            <person name="Rijkers R."/>
            <person name="van Kessel M.A.H.J."/>
            <person name="Jetten M.S.M."/>
            <person name="Welte C.U."/>
        </authorList>
    </citation>
    <scope>NUCLEOTIDE SEQUENCE [LARGE SCALE GENOMIC DNA]</scope>
    <source>
        <strain evidence="11 12">DSM 17706</strain>
    </source>
</reference>
<evidence type="ECO:0000256" key="8">
    <source>
        <dbReference type="ARBA" id="ARBA00023235"/>
    </source>
</evidence>
<keyword evidence="3" id="KW-0378">Hydrolase</keyword>
<dbReference type="CDD" id="cd18796">
    <property type="entry name" value="SF2_C_LHR"/>
    <property type="match status" value="1"/>
</dbReference>
<evidence type="ECO:0000259" key="10">
    <source>
        <dbReference type="PROSITE" id="PS51194"/>
    </source>
</evidence>
<gene>
    <name evidence="11" type="ORF">C5689_00110</name>
</gene>
<keyword evidence="2" id="KW-0227">DNA damage</keyword>
<dbReference type="PROSITE" id="PS51194">
    <property type="entry name" value="HELICASE_CTER"/>
    <property type="match status" value="1"/>
</dbReference>
<keyword evidence="5" id="KW-0067">ATP-binding</keyword>
<evidence type="ECO:0000256" key="1">
    <source>
        <dbReference type="ARBA" id="ARBA00022741"/>
    </source>
</evidence>
<comment type="caution">
    <text evidence="11">The sequence shown here is derived from an EMBL/GenBank/DDBJ whole genome shotgun (WGS) entry which is preliminary data.</text>
</comment>
<evidence type="ECO:0000259" key="9">
    <source>
        <dbReference type="PROSITE" id="PS51192"/>
    </source>
</evidence>
<dbReference type="RefSeq" id="WP_108915249.1">
    <property type="nucleotide sequence ID" value="NZ_BGJY01000001.1"/>
</dbReference>
<dbReference type="Gene3D" id="3.40.50.300">
    <property type="entry name" value="P-loop containing nucleotide triphosphate hydrolases"/>
    <property type="match status" value="2"/>
</dbReference>
<dbReference type="Pfam" id="PF19306">
    <property type="entry name" value="WHD_Lhr"/>
    <property type="match status" value="1"/>
</dbReference>
<dbReference type="InterPro" id="IPR045628">
    <property type="entry name" value="Lhr_WH_dom"/>
</dbReference>
<feature type="domain" description="Helicase C-terminal" evidence="10">
    <location>
        <begin position="262"/>
        <end position="418"/>
    </location>
</feature>
<accession>A0A2U1SVD1</accession>
<keyword evidence="7" id="KW-0234">DNA repair</keyword>
<dbReference type="InterPro" id="IPR055367">
    <property type="entry name" value="WH4_Lhr"/>
</dbReference>
<dbReference type="GO" id="GO:0003677">
    <property type="term" value="F:DNA binding"/>
    <property type="evidence" value="ECO:0007669"/>
    <property type="project" value="UniProtKB-KW"/>
</dbReference>
<evidence type="ECO:0000256" key="4">
    <source>
        <dbReference type="ARBA" id="ARBA00022806"/>
    </source>
</evidence>
<dbReference type="InterPro" id="IPR013701">
    <property type="entry name" value="Lhr-like_DEAD/DEAH_assoc"/>
</dbReference>
<dbReference type="SUPFAM" id="SSF52540">
    <property type="entry name" value="P-loop containing nucleoside triphosphate hydrolases"/>
    <property type="match status" value="1"/>
</dbReference>
<dbReference type="OrthoDB" id="9815222at2"/>
<evidence type="ECO:0000256" key="7">
    <source>
        <dbReference type="ARBA" id="ARBA00023204"/>
    </source>
</evidence>
<dbReference type="PANTHER" id="PTHR47962">
    <property type="entry name" value="ATP-DEPENDENT HELICASE LHR-RELATED-RELATED"/>
    <property type="match status" value="1"/>
</dbReference>
<evidence type="ECO:0000313" key="12">
    <source>
        <dbReference type="Proteomes" id="UP000245137"/>
    </source>
</evidence>
<dbReference type="InterPro" id="IPR052511">
    <property type="entry name" value="ATP-dep_Helicase"/>
</dbReference>
<dbReference type="SMART" id="SM00487">
    <property type="entry name" value="DEXDc"/>
    <property type="match status" value="1"/>
</dbReference>
<feature type="domain" description="Helicase ATP-binding" evidence="9">
    <location>
        <begin position="30"/>
        <end position="208"/>
    </location>
</feature>
<dbReference type="InterPro" id="IPR014001">
    <property type="entry name" value="Helicase_ATP-bd"/>
</dbReference>
<evidence type="ECO:0000256" key="6">
    <source>
        <dbReference type="ARBA" id="ARBA00023125"/>
    </source>
</evidence>
<dbReference type="Pfam" id="PF23235">
    <property type="entry name" value="WHD_3rd_Lhr"/>
    <property type="match status" value="1"/>
</dbReference>
<keyword evidence="8" id="KW-0413">Isomerase</keyword>
<evidence type="ECO:0000256" key="5">
    <source>
        <dbReference type="ARBA" id="ARBA00022840"/>
    </source>
</evidence>